<dbReference type="Proteomes" id="UP000231382">
    <property type="component" value="Unassembled WGS sequence"/>
</dbReference>
<accession>A0A2H0W657</accession>
<evidence type="ECO:0000313" key="3">
    <source>
        <dbReference type="Proteomes" id="UP000231382"/>
    </source>
</evidence>
<proteinExistence type="predicted"/>
<feature type="coiled-coil region" evidence="1">
    <location>
        <begin position="13"/>
        <end position="57"/>
    </location>
</feature>
<organism evidence="2 3">
    <name type="scientific">Candidatus Berkelbacteria bacterium CG10_big_fil_rev_8_21_14_0_10_43_13</name>
    <dbReference type="NCBI Taxonomy" id="1974514"/>
    <lineage>
        <taxon>Bacteria</taxon>
        <taxon>Candidatus Berkelbacteria</taxon>
    </lineage>
</organism>
<keyword evidence="1" id="KW-0175">Coiled coil</keyword>
<sequence length="137" mass="15765">MDITAIQKRISMLEKYTQENREMKEMIKEELENDLRYVEITEEAKAVAEKKKRLKEEILAAGPNQKLADTIKSNTEEIGLLKEILSAELIQVYTENKTDEITDESGESRKFKLNVKLLPKGAKDDSRDGLGRYTDEN</sequence>
<comment type="caution">
    <text evidence="2">The sequence shown here is derived from an EMBL/GenBank/DDBJ whole genome shotgun (WGS) entry which is preliminary data.</text>
</comment>
<evidence type="ECO:0000256" key="1">
    <source>
        <dbReference type="SAM" id="Coils"/>
    </source>
</evidence>
<name>A0A2H0W657_9BACT</name>
<reference evidence="3" key="1">
    <citation type="submission" date="2017-09" db="EMBL/GenBank/DDBJ databases">
        <title>Depth-based differentiation of microbial function through sediment-hosted aquifers and enrichment of novel symbionts in the deep terrestrial subsurface.</title>
        <authorList>
            <person name="Probst A.J."/>
            <person name="Ladd B."/>
            <person name="Jarett J.K."/>
            <person name="Geller-Mcgrath D.E."/>
            <person name="Sieber C.M.K."/>
            <person name="Emerson J.B."/>
            <person name="Anantharaman K."/>
            <person name="Thomas B.C."/>
            <person name="Malmstrom R."/>
            <person name="Stieglmeier M."/>
            <person name="Klingl A."/>
            <person name="Woyke T."/>
            <person name="Ryan C.M."/>
            <person name="Banfield J.F."/>
        </authorList>
    </citation>
    <scope>NUCLEOTIDE SEQUENCE [LARGE SCALE GENOMIC DNA]</scope>
</reference>
<gene>
    <name evidence="2" type="ORF">COT78_02585</name>
</gene>
<protein>
    <submittedName>
        <fullName evidence="2">Uncharacterized protein</fullName>
    </submittedName>
</protein>
<dbReference type="EMBL" id="PEZW01000018">
    <property type="protein sequence ID" value="PIS07562.1"/>
    <property type="molecule type" value="Genomic_DNA"/>
</dbReference>
<dbReference type="AlphaFoldDB" id="A0A2H0W657"/>
<evidence type="ECO:0000313" key="2">
    <source>
        <dbReference type="EMBL" id="PIS07562.1"/>
    </source>
</evidence>